<feature type="region of interest" description="Disordered" evidence="1">
    <location>
        <begin position="33"/>
        <end position="57"/>
    </location>
</feature>
<sequence>MPQSLVLGTPFFPLESVRLGRLVLNIKEPQQDYFDPPCQRSEDASVQEHEGYGGVDNTGSNRDFVSLLTRLVAASHIKRMRTSTQVSTPRARTYQLRNSGVWFRRALEAEATRDWVEEAVDQGDEVYLIVGYHTFQDARFMEHAVEMSESFAQLNLPINAAMPGIGGSGAGLGASIVGGDISDPAISGCQQSARSLQKHFVATGEQVVAIQYRRLRFRWYSSRNLDRAALEKNRWHTRWNMRGEQDNAVDDVLEADLEDGPALKDLPYQERVDVHAVEDWEVYL</sequence>
<dbReference type="OrthoDB" id="5410365at2759"/>
<dbReference type="RefSeq" id="XP_056512125.1">
    <property type="nucleotide sequence ID" value="XM_056654098.1"/>
</dbReference>
<evidence type="ECO:0000313" key="2">
    <source>
        <dbReference type="EMBL" id="KAJ5101294.1"/>
    </source>
</evidence>
<organism evidence="2 3">
    <name type="scientific">Penicillium alfredii</name>
    <dbReference type="NCBI Taxonomy" id="1506179"/>
    <lineage>
        <taxon>Eukaryota</taxon>
        <taxon>Fungi</taxon>
        <taxon>Dikarya</taxon>
        <taxon>Ascomycota</taxon>
        <taxon>Pezizomycotina</taxon>
        <taxon>Eurotiomycetes</taxon>
        <taxon>Eurotiomycetidae</taxon>
        <taxon>Eurotiales</taxon>
        <taxon>Aspergillaceae</taxon>
        <taxon>Penicillium</taxon>
    </lineage>
</organism>
<reference evidence="2" key="1">
    <citation type="submission" date="2022-11" db="EMBL/GenBank/DDBJ databases">
        <authorList>
            <person name="Petersen C."/>
        </authorList>
    </citation>
    <scope>NUCLEOTIDE SEQUENCE</scope>
    <source>
        <strain evidence="2">IBT 34128</strain>
    </source>
</reference>
<dbReference type="Proteomes" id="UP001141434">
    <property type="component" value="Unassembled WGS sequence"/>
</dbReference>
<dbReference type="AlphaFoldDB" id="A0A9W9KCJ0"/>
<evidence type="ECO:0000313" key="3">
    <source>
        <dbReference type="Proteomes" id="UP001141434"/>
    </source>
</evidence>
<dbReference type="EMBL" id="JAPMSZ010000005">
    <property type="protein sequence ID" value="KAJ5101294.1"/>
    <property type="molecule type" value="Genomic_DNA"/>
</dbReference>
<reference evidence="2" key="2">
    <citation type="journal article" date="2023" name="IMA Fungus">
        <title>Comparative genomic study of the Penicillium genus elucidates a diverse pangenome and 15 lateral gene transfer events.</title>
        <authorList>
            <person name="Petersen C."/>
            <person name="Sorensen T."/>
            <person name="Nielsen M.R."/>
            <person name="Sondergaard T.E."/>
            <person name="Sorensen J.L."/>
            <person name="Fitzpatrick D.A."/>
            <person name="Frisvad J.C."/>
            <person name="Nielsen K.L."/>
        </authorList>
    </citation>
    <scope>NUCLEOTIDE SEQUENCE</scope>
    <source>
        <strain evidence="2">IBT 34128</strain>
    </source>
</reference>
<comment type="caution">
    <text evidence="2">The sequence shown here is derived from an EMBL/GenBank/DDBJ whole genome shotgun (WGS) entry which is preliminary data.</text>
</comment>
<gene>
    <name evidence="2" type="ORF">NUU61_003516</name>
</gene>
<evidence type="ECO:0000256" key="1">
    <source>
        <dbReference type="SAM" id="MobiDB-lite"/>
    </source>
</evidence>
<proteinExistence type="predicted"/>
<keyword evidence="3" id="KW-1185">Reference proteome</keyword>
<feature type="compositionally biased region" description="Basic and acidic residues" evidence="1">
    <location>
        <begin position="40"/>
        <end position="51"/>
    </location>
</feature>
<protein>
    <submittedName>
        <fullName evidence="2">Uncharacterized protein</fullName>
    </submittedName>
</protein>
<name>A0A9W9KCJ0_9EURO</name>
<accession>A0A9W9KCJ0</accession>
<dbReference type="GeneID" id="81393266"/>